<feature type="compositionally biased region" description="Low complexity" evidence="1">
    <location>
        <begin position="741"/>
        <end position="765"/>
    </location>
</feature>
<name>A0A078AAA5_STYLE</name>
<accession>A0A078AAA5</accession>
<feature type="compositionally biased region" description="Polar residues" evidence="1">
    <location>
        <begin position="861"/>
        <end position="886"/>
    </location>
</feature>
<feature type="compositionally biased region" description="Polar residues" evidence="1">
    <location>
        <begin position="932"/>
        <end position="941"/>
    </location>
</feature>
<reference evidence="2 3" key="1">
    <citation type="submission" date="2014-06" db="EMBL/GenBank/DDBJ databases">
        <authorList>
            <person name="Swart Estienne"/>
        </authorList>
    </citation>
    <scope>NUCLEOTIDE SEQUENCE [LARGE SCALE GENOMIC DNA]</scope>
    <source>
        <strain evidence="2 3">130c</strain>
    </source>
</reference>
<feature type="region of interest" description="Disordered" evidence="1">
    <location>
        <begin position="861"/>
        <end position="941"/>
    </location>
</feature>
<feature type="region of interest" description="Disordered" evidence="1">
    <location>
        <begin position="557"/>
        <end position="576"/>
    </location>
</feature>
<feature type="region of interest" description="Disordered" evidence="1">
    <location>
        <begin position="104"/>
        <end position="150"/>
    </location>
</feature>
<dbReference type="Proteomes" id="UP000039865">
    <property type="component" value="Unassembled WGS sequence"/>
</dbReference>
<sequence>MLVNQLQMRRNSNANEQLESSINNQSDISRQSMSMSSTLQKYVTKREMIFLNKTSEGELNQSQISGLNDSRDMSDTSSIGGNRSKLLIQKDKTSNQIWVQRIPKLANSMDLPPPTNGQKRKVRAKPKTKQKTSFADSSTSNAEQSSINDMSQTQIQIEIPNNSQNDDNEQPRARLESIAEDTINETEEDQQKKSSFINSKQNETPLKNASVYTAKFGNSLHASQITPDSQNNSYVQPQGNNQPVIQATYITYNNTIQNYEFKDFKYVGVENNFNNSTQNVYNTNSQYYNQNAKKRKNPQDMYPKDSIDYLTHNLDKQSLIHTISNADQDVINQILLKQHQQIASQQDDMIILEQPSSEFQSVDLFNNSIQISRTGSIPNLNSIQSFKKLDSPESFMKIPQNQQSNYQSNGAVNSLNLSQAERSNDVNKKNQINLNKRISIIRPQQHMQQLKKIQSLQSIEQLDKNSEISPPNKYMVTDEDLKGSVISIDNYNNISIQINNDSELKNNKDLRAFFQAQIIRPMINDQGYSPAYESLLLNESYDETLRKKLNQVRSTHEIQTMEQKSSRNSVHKLRNSGGSGGIKYPSFGGNGQDFSQVQFTEKQEQQFVPSLLRYNKQNLNLKETSSSLNVSSNQVSIDPIQTLMQSEKTIKIIRTPKDSQKNKGIFAAASNTQQEEPIRKQSEKKIETITIKLTQLKDIAPQEQLFDTIVEAKGEQEQSPARKLSKITSQIQSPDLLSPKQSDSQQANNQQTQNSKNNTLSLNSSPGLNSHRLTDGNGRMISVKFVEREFIKLMDDSIDMGSERFNTQRASINEKQSIKYQHEQVAKQFSDQKPKQSISKTQRVTFQEENERLFHSAMSLNSIPSQSPSIGTNKQSEASIQNQRQKSISKTRSRVSTNDVVQRLYQTSRASKSPLRSSLKKMDSENDPFKSGKTSPQNFQTFTSLPQSAKNKIFSGLRDDFSHQLSLLKADSSPGPTMMRKMPIIENKEKKIVKLILDDDDDEQEELTIKNQAKTYQINSNITPSDLSFFESYDSRKQFSDKKKKPLYKSAISTNLTSRPTTQLSNLTKQPQIKKPSIITGDSRRAIQTSRNTLVKSSRDNTPGTPQSTALKALKEKAPLTKVGIRNKPGLSKQSSQQDKYFEPYQEKKKIEGTVSHLQLYHFLE</sequence>
<evidence type="ECO:0000313" key="3">
    <source>
        <dbReference type="Proteomes" id="UP000039865"/>
    </source>
</evidence>
<organism evidence="2 3">
    <name type="scientific">Stylonychia lemnae</name>
    <name type="common">Ciliate</name>
    <dbReference type="NCBI Taxonomy" id="5949"/>
    <lineage>
        <taxon>Eukaryota</taxon>
        <taxon>Sar</taxon>
        <taxon>Alveolata</taxon>
        <taxon>Ciliophora</taxon>
        <taxon>Intramacronucleata</taxon>
        <taxon>Spirotrichea</taxon>
        <taxon>Stichotrichia</taxon>
        <taxon>Sporadotrichida</taxon>
        <taxon>Oxytrichidae</taxon>
        <taxon>Stylonychinae</taxon>
        <taxon>Stylonychia</taxon>
    </lineage>
</organism>
<dbReference type="InParanoid" id="A0A078AAA5"/>
<feature type="compositionally biased region" description="Polar residues" evidence="1">
    <location>
        <begin position="557"/>
        <end position="568"/>
    </location>
</feature>
<proteinExistence type="predicted"/>
<dbReference type="AlphaFoldDB" id="A0A078AAA5"/>
<protein>
    <submittedName>
        <fullName evidence="2">Uncharacterized protein</fullName>
    </submittedName>
</protein>
<feature type="compositionally biased region" description="Polar residues" evidence="1">
    <location>
        <begin position="131"/>
        <end position="150"/>
    </location>
</feature>
<feature type="compositionally biased region" description="Basic residues" evidence="1">
    <location>
        <begin position="118"/>
        <end position="130"/>
    </location>
</feature>
<feature type="region of interest" description="Disordered" evidence="1">
    <location>
        <begin position="182"/>
        <end position="201"/>
    </location>
</feature>
<feature type="compositionally biased region" description="Polar residues" evidence="1">
    <location>
        <begin position="13"/>
        <end position="24"/>
    </location>
</feature>
<feature type="region of interest" description="Disordered" evidence="1">
    <location>
        <begin position="734"/>
        <end position="775"/>
    </location>
</feature>
<feature type="compositionally biased region" description="Polar residues" evidence="1">
    <location>
        <begin position="894"/>
        <end position="916"/>
    </location>
</feature>
<dbReference type="EMBL" id="CCKQ01007164">
    <property type="protein sequence ID" value="CDW78512.1"/>
    <property type="molecule type" value="Genomic_DNA"/>
</dbReference>
<keyword evidence="3" id="KW-1185">Reference proteome</keyword>
<evidence type="ECO:0000313" key="2">
    <source>
        <dbReference type="EMBL" id="CDW78512.1"/>
    </source>
</evidence>
<feature type="region of interest" description="Disordered" evidence="1">
    <location>
        <begin position="61"/>
        <end position="87"/>
    </location>
</feature>
<feature type="region of interest" description="Disordered" evidence="1">
    <location>
        <begin position="13"/>
        <end position="32"/>
    </location>
</feature>
<feature type="compositionally biased region" description="Basic and acidic residues" evidence="1">
    <location>
        <begin position="920"/>
        <end position="930"/>
    </location>
</feature>
<gene>
    <name evidence="2" type="primary">Contig662.g733</name>
    <name evidence="2" type="ORF">STYLEM_7491</name>
</gene>
<evidence type="ECO:0000256" key="1">
    <source>
        <dbReference type="SAM" id="MobiDB-lite"/>
    </source>
</evidence>